<dbReference type="RefSeq" id="WP_015102641.1">
    <property type="nucleotide sequence ID" value="NC_019673.1"/>
</dbReference>
<evidence type="ECO:0000256" key="1">
    <source>
        <dbReference type="ARBA" id="ARBA00006479"/>
    </source>
</evidence>
<accession>K0K6K2</accession>
<dbReference type="EMBL" id="HE804045">
    <property type="protein sequence ID" value="CCH32529.1"/>
    <property type="molecule type" value="Genomic_DNA"/>
</dbReference>
<dbReference type="KEGG" id="sesp:BN6_52650"/>
<dbReference type="HOGENOM" id="CLU_075306_0_0_11"/>
<dbReference type="InterPro" id="IPR000600">
    <property type="entry name" value="ROK"/>
</dbReference>
<comment type="similarity">
    <text evidence="1">Belongs to the ROK (NagC/XylR) family.</text>
</comment>
<protein>
    <submittedName>
        <fullName evidence="2">2-epi-5-epi-valiolone 7-kinase</fullName>
    </submittedName>
</protein>
<keyword evidence="3" id="KW-1185">Reference proteome</keyword>
<dbReference type="Pfam" id="PF00480">
    <property type="entry name" value="ROK"/>
    <property type="match status" value="1"/>
</dbReference>
<dbReference type="AlphaFoldDB" id="K0K6K2"/>
<dbReference type="PANTHER" id="PTHR18964">
    <property type="entry name" value="ROK (REPRESSOR, ORF, KINASE) FAMILY"/>
    <property type="match status" value="1"/>
</dbReference>
<dbReference type="OrthoDB" id="9797931at2"/>
<dbReference type="InterPro" id="IPR043129">
    <property type="entry name" value="ATPase_NBD"/>
</dbReference>
<keyword evidence="2" id="KW-0808">Transferase</keyword>
<proteinExistence type="inferred from homology"/>
<dbReference type="BioCyc" id="SESP1179773:BN6_RS25450-MONOMER"/>
<dbReference type="PANTHER" id="PTHR18964:SF173">
    <property type="entry name" value="GLUCOKINASE"/>
    <property type="match status" value="1"/>
</dbReference>
<name>K0K6K2_SACES</name>
<dbReference type="eggNOG" id="COG1940">
    <property type="taxonomic scope" value="Bacteria"/>
</dbReference>
<organism evidence="2 3">
    <name type="scientific">Saccharothrix espanaensis (strain ATCC 51144 / DSM 44229 / JCM 9112 / NBRC 15066 / NRRL 15764)</name>
    <dbReference type="NCBI Taxonomy" id="1179773"/>
    <lineage>
        <taxon>Bacteria</taxon>
        <taxon>Bacillati</taxon>
        <taxon>Actinomycetota</taxon>
        <taxon>Actinomycetes</taxon>
        <taxon>Pseudonocardiales</taxon>
        <taxon>Pseudonocardiaceae</taxon>
        <taxon>Saccharothrix</taxon>
    </lineage>
</organism>
<evidence type="ECO:0000313" key="2">
    <source>
        <dbReference type="EMBL" id="CCH32529.1"/>
    </source>
</evidence>
<evidence type="ECO:0000313" key="3">
    <source>
        <dbReference type="Proteomes" id="UP000006281"/>
    </source>
</evidence>
<keyword evidence="2" id="KW-0418">Kinase</keyword>
<dbReference type="PATRIC" id="fig|1179773.3.peg.5297"/>
<dbReference type="SUPFAM" id="SSF53067">
    <property type="entry name" value="Actin-like ATPase domain"/>
    <property type="match status" value="1"/>
</dbReference>
<dbReference type="Gene3D" id="3.30.420.40">
    <property type="match status" value="2"/>
</dbReference>
<gene>
    <name evidence="2" type="ordered locus">BN6_52650</name>
</gene>
<reference evidence="2 3" key="1">
    <citation type="journal article" date="2012" name="BMC Genomics">
        <title>Complete genome sequence of Saccharothrix espanaensis DSM 44229T and comparison to the other completely sequenced Pseudonocardiaceae.</title>
        <authorList>
            <person name="Strobel T."/>
            <person name="Al-Dilaimi A."/>
            <person name="Blom J."/>
            <person name="Gessner A."/>
            <person name="Kalinowski J."/>
            <person name="Luzhetska M."/>
            <person name="Puhler A."/>
            <person name="Szczepanowski R."/>
            <person name="Bechthold A."/>
            <person name="Ruckert C."/>
        </authorList>
    </citation>
    <scope>NUCLEOTIDE SEQUENCE [LARGE SCALE GENOMIC DNA]</scope>
    <source>
        <strain evidence="3">ATCC 51144 / DSM 44229 / JCM 9112 / NBRC 15066 / NRRL 15764</strain>
    </source>
</reference>
<sequence length="357" mass="38104">MSTVALGPRHPVLAFDLGGSWWRVGLLTDACAVRLLCRVPAVNHRNTAKPVPGLQADLVDFVVERTREQRRRHGFDAVGVSLGAALNGHTGEVLGSAPLWGGGTAPFNLAAALREALPDVRWTVLNDVSALAVELLAHSLPGRRATAVTVSSGIACRTIDLRTGHIPLDPVHGVQGEIGHLPARFTALGREVRAHCECGAPDHLAAFSSGRGIEALLRELPEARPLRDRSPDDVVGAFTAAVRGGDPRARSLLDDFTRPLAEVLLHQAVLDPGVERTVLSGGVVDGLGDHYRDSLLRNLAALGLYGIDDPAYFARRITRASDDGLAALRGAGIRARSPLDLIDVHLTKGERREVLDR</sequence>
<dbReference type="Proteomes" id="UP000006281">
    <property type="component" value="Chromosome"/>
</dbReference>
<dbReference type="STRING" id="1179773.BN6_52650"/>
<dbReference type="GO" id="GO:0016301">
    <property type="term" value="F:kinase activity"/>
    <property type="evidence" value="ECO:0007669"/>
    <property type="project" value="UniProtKB-KW"/>
</dbReference>